<keyword evidence="13" id="KW-1185">Reference proteome</keyword>
<evidence type="ECO:0000256" key="2">
    <source>
        <dbReference type="ARBA" id="ARBA00022692"/>
    </source>
</evidence>
<feature type="transmembrane region" description="Helical" evidence="7">
    <location>
        <begin position="2300"/>
        <end position="2324"/>
    </location>
</feature>
<feature type="transmembrane region" description="Helical" evidence="7">
    <location>
        <begin position="2143"/>
        <end position="2163"/>
    </location>
</feature>
<keyword evidence="4 7" id="KW-1133">Transmembrane helix</keyword>
<evidence type="ECO:0000256" key="5">
    <source>
        <dbReference type="ARBA" id="ARBA00023136"/>
    </source>
</evidence>
<feature type="transmembrane region" description="Helical" evidence="7">
    <location>
        <begin position="2386"/>
        <end position="2405"/>
    </location>
</feature>
<dbReference type="VEuPathDB" id="FungiDB:PHYBLDRAFT_184553"/>
<feature type="region of interest" description="Disordered" evidence="6">
    <location>
        <begin position="1794"/>
        <end position="1819"/>
    </location>
</feature>
<comment type="subcellular location">
    <subcellularLocation>
        <location evidence="1">Membrane</location>
        <topology evidence="1">Multi-pass membrane protein</topology>
    </subcellularLocation>
</comment>
<dbReference type="SUPFAM" id="SSF100909">
    <property type="entry name" value="IP3 receptor type 1 binding core, domain 2"/>
    <property type="match status" value="1"/>
</dbReference>
<dbReference type="SUPFAM" id="SSF82109">
    <property type="entry name" value="MIR domain"/>
    <property type="match status" value="2"/>
</dbReference>
<feature type="domain" description="Ion transport" evidence="8">
    <location>
        <begin position="2143"/>
        <end position="2415"/>
    </location>
</feature>
<reference evidence="13" key="1">
    <citation type="submission" date="2015-06" db="EMBL/GenBank/DDBJ databases">
        <title>Expansion of signal transduction pathways in fungi by whole-genome duplication.</title>
        <authorList>
            <consortium name="DOE Joint Genome Institute"/>
            <person name="Corrochano L.M."/>
            <person name="Kuo A."/>
            <person name="Marcet-Houben M."/>
            <person name="Polaino S."/>
            <person name="Salamov A."/>
            <person name="Villalobos J.M."/>
            <person name="Alvarez M.I."/>
            <person name="Avalos J."/>
            <person name="Benito E.P."/>
            <person name="Benoit I."/>
            <person name="Burger G."/>
            <person name="Camino L.P."/>
            <person name="Canovas D."/>
            <person name="Cerda-Olmedo E."/>
            <person name="Cheng J.-F."/>
            <person name="Dominguez A."/>
            <person name="Elias M."/>
            <person name="Eslava A.P."/>
            <person name="Glaser F."/>
            <person name="Grimwood J."/>
            <person name="Gutierrez G."/>
            <person name="Heitman J."/>
            <person name="Henrissat B."/>
            <person name="Iturriaga E.A."/>
            <person name="Lang B.F."/>
            <person name="Lavin J.L."/>
            <person name="Lee S."/>
            <person name="Li W."/>
            <person name="Lindquist E."/>
            <person name="Lopez-Garcia S."/>
            <person name="Luque E.M."/>
            <person name="Marcos A.T."/>
            <person name="Martin J."/>
            <person name="McCluskey K."/>
            <person name="Medina H.R."/>
            <person name="Miralles-Duran A."/>
            <person name="Miyazaki A."/>
            <person name="Munoz-Torres E."/>
            <person name="Oguiza J.A."/>
            <person name="Ohm R."/>
            <person name="Olmedo M."/>
            <person name="Orejas M."/>
            <person name="Ortiz-Castellanos L."/>
            <person name="Pisabarro A.G."/>
            <person name="Rodriguez-Romero J."/>
            <person name="Ruiz-Herrera J."/>
            <person name="Ruiz-Vazquez R."/>
            <person name="Sanz C."/>
            <person name="Schackwitz W."/>
            <person name="Schmutz J."/>
            <person name="Shahriari M."/>
            <person name="Shelest E."/>
            <person name="Silva-Franco F."/>
            <person name="Soanes D."/>
            <person name="Syed K."/>
            <person name="Tagua V.G."/>
            <person name="Talbot N.J."/>
            <person name="Thon M."/>
            <person name="De vries R.P."/>
            <person name="Wiebenga A."/>
            <person name="Yadav J.S."/>
            <person name="Braun E.L."/>
            <person name="Baker S."/>
            <person name="Garre V."/>
            <person name="Horwitz B."/>
            <person name="Torres-Martinez S."/>
            <person name="Idnurm A."/>
            <person name="Herrera-Estrella A."/>
            <person name="Gabaldon T."/>
            <person name="Grigoriev I.V."/>
        </authorList>
    </citation>
    <scope>NUCLEOTIDE SEQUENCE [LARGE SCALE GENOMIC DNA]</scope>
    <source>
        <strain evidence="13">NRRL 1555(-)</strain>
    </source>
</reference>
<dbReference type="GO" id="GO:0016020">
    <property type="term" value="C:membrane"/>
    <property type="evidence" value="ECO:0007669"/>
    <property type="project" value="UniProtKB-SubCell"/>
</dbReference>
<evidence type="ECO:0000256" key="7">
    <source>
        <dbReference type="SAM" id="Phobius"/>
    </source>
</evidence>
<name>A0A162V9Q6_PHYB8</name>
<feature type="transmembrane region" description="Helical" evidence="7">
    <location>
        <begin position="2184"/>
        <end position="2204"/>
    </location>
</feature>
<dbReference type="Pfam" id="PF00520">
    <property type="entry name" value="Ion_trans"/>
    <property type="match status" value="1"/>
</dbReference>
<dbReference type="PANTHER" id="PTHR13715">
    <property type="entry name" value="RYANODINE RECEPTOR AND IP3 RECEPTOR"/>
    <property type="match status" value="1"/>
</dbReference>
<dbReference type="OrthoDB" id="300855at2759"/>
<feature type="domain" description="MIR" evidence="9">
    <location>
        <begin position="242"/>
        <end position="398"/>
    </location>
</feature>
<feature type="transmembrane region" description="Helical" evidence="7">
    <location>
        <begin position="2263"/>
        <end position="2288"/>
    </location>
</feature>
<dbReference type="InterPro" id="IPR013662">
    <property type="entry name" value="RIH_assoc-dom"/>
</dbReference>
<proteinExistence type="predicted"/>
<dbReference type="InterPro" id="IPR035910">
    <property type="entry name" value="RyR/IP3R_RIH_dom_sf"/>
</dbReference>
<evidence type="ECO:0000256" key="1">
    <source>
        <dbReference type="ARBA" id="ARBA00004141"/>
    </source>
</evidence>
<dbReference type="Gene3D" id="1.10.287.70">
    <property type="match status" value="1"/>
</dbReference>
<dbReference type="InParanoid" id="A0A162V9Q6"/>
<keyword evidence="12" id="KW-0675">Receptor</keyword>
<dbReference type="STRING" id="763407.A0A162V9Q6"/>
<feature type="domain" description="Inositol 1,4,5-trisphosphate/ryanodine receptor" evidence="11">
    <location>
        <begin position="5"/>
        <end position="229"/>
    </location>
</feature>
<gene>
    <name evidence="12" type="ORF">PHYBLDRAFT_184553</name>
</gene>
<dbReference type="Gene3D" id="1.25.10.30">
    <property type="entry name" value="IP3 receptor type 1 binding core, RIH domain"/>
    <property type="match status" value="1"/>
</dbReference>
<dbReference type="RefSeq" id="XP_018299153.1">
    <property type="nucleotide sequence ID" value="XM_018438952.1"/>
</dbReference>
<keyword evidence="3" id="KW-0677">Repeat</keyword>
<sequence>MAKSNEQFLRIGDDIFLFDEDSNVLVAENPLETRACARPTVSNHLSSESLGTCIFTIEPQQSHTETRALEMFLGDDEALDTLSSEGSPEELAELRQLQSKSRKERLQNDTEKRRLFGKPVLYGQVIQMYNSHFSKYLTVTGRTCKTDVSHLQVNLSKEIIGYFKIMPRYRIRVDGEPVRWGDTIAIQCVRPEGYLNVGTKPLHSDVHSTDYYEVYSHTRISSWTMKCHSSAAVNQDATKSKYINSAQLVRFYHKEMEAYLETPVLDRDDGDVRLKKHILNPLDPKESDSPLAFWEIENAKTNNGSKVRWKKSVRIRHAASRSYLYIDPNNVRIDMSTHKITFSLGLMKDPPCVDNNDATLFTLVPISEPTRSGVPFGSYIRIQHVLTKCWIHAAGDDEVQNVSSVPMPFTLAPDPLSHMQSKIPIPTLHSISKMNKPSVTSTTSRLATRNYTRYDSSMDGKSYSISHEQEEASGYHVTASQDFYYHDCFTITLVNDSLRDTFNYVNELLPRLQWYLRKERKPDPESEDIGEASNFPITRSEFDSITEILKELVRFCTDSKEADLVRRVGLPEEYHQSLIRDNGIIECVVNMIQIPFSLAKRYEMRNDGQSDNYKRREPASEDVVPIDTLFNPQESRLKTILTLCYNLLRVFLVGGSKYEESNEHVKNQLHVVKVAGDVGIELFVQHLAYQVGATDMMIKLLYDNNTIVERVSAFRPSVIQILINLGRKKMNAVIRGLQNSTPMLAEDDYESASIFDLLAAFCHTETRGLLVLNRDQILDQMFNLADPSRSFLEMRIPHDTGSVEIKFLNDEWRDLDILLYENLPTIRCFIQSLLNLVYSLSFGANTKYLDLIRLFIGKTVCLKCIGYVNLPCQIRAIFCDLLRVLYIDISPFSEVVLSDFTMQYNLLDDSNEYPSGGTGSVESKSPEFFDHLKHWTLVFLDDKSHQLTELKDEVAFLSSVLTLVKTQLRLGFFSEADDVKRLFRALVYVLDGRTDARNVDHLKVMTQSKEPRYWVERFLLTEENQGIMNAKIQILEIFDLIFDLRLHVRMSKLTHKWKIMETNTSSEPPFSLRTTLTTIFEETQLRQREKSLMPILKDILKYQYAPLKRIAVVVMHRIYNDCEDLFKKASQVLILNQTQQVLVYHGVKKRLTQLRSFLSVDRLSTHHLPHIEHVLTEFSSLFHGKTIDFNDQTCALENSQDQRNIYGKIFKNLKAHFVVVQLLRALRAPLIESQDMSDSEEEEDNDVRLRTLTACFDFLVEMTIDDKELQGPFVLKNIDLLIDASGFHPMLAKSLYKLCGNNLFISVRVREEHIKHMLEESQGHQSEYLRILHDFMKAQGKLIKKHQDCTMRLIMENRTLYVPFNTPQDLISSEHIDYCVELIELLSVCGQGDNSFGQSFARTIFSIQDVTAIIQDPSSPSTLKTAMLRFLASVYLDNTEVPSSVPVSDNKNIRTIMESAHNEMIKAKVNPTKDIMDYVYNGVLVFLRAVFEHHISVETAVDEALFLLCPRLVDLTVDLLTRAANDKHALQHTLACIDSMINVSGFRGSIDPEKLRDKLRDAITRLTGSTKQNIKPLDSMNAKFQGFIRALMAHNGVLQLQKEEFEKMCSHFSLVDANSEEDVKSLIDYLSMMMVSKSQDKTEHYQVSTIEILEEIPLRHIRNRSDKAMSSAVQAEALEAKKVLAQNTLNRLGCTLVAQNLLSSPRRQIFEAALKLLISLLEGGNKNVQDKLEEYFYSIREERFFYSFHQRLEDGIASLKEAQLHLIRTAYKMNRQQCILSLDTLENRSIKALKKSNGHRRHSSSIDISRNSHRKRIKQQTQTSTESALIYQKISTLMANETGEFGTANEDFEGMKDTMRALQLMVEGHNINLQTYLAKQPDNIKSFNIVQDVVEYLHAIVPLCSIQNVRLIIQVLDTITEMAQGCLENQVTIFNDKVINPFNTILREPYVSCPSSLVNELKCKVVVCLLSLLEGGIENSDTIFREMAASLDLSIVKRNMNTIYVNNVDNLEHPSVFDKLECGFLYCMLVMTLSPALDETQHSMFSGNVAFEYFQKNTGKIEVVMDYGQEKQLSRVLFPIPEVCNYLREDTKQRFLWNVKRDSPSAKIEDFVQQSSSIIYEIKYQARVASNKYLSLLTEYSSFWWQASYGVTIILNLLMLIYSSLLTQTEPGSRHVDHINTFRIFLGVIHLFLWVLSTAEFYFIQLPVLVNRHSSKSSDIQLDNLVTSDESVTEEEGSFFSELFSQRRFNLSFVLASISESQFLYHILMVGFSAIGLYYPGFHAIHLLDFVFRDRILQGVISSITLNVSSITRTALLGIIVVYIHSVVAYKYFRTEFDGTKGLFCGSLSECFVTILSHGIRSGGGIGDILEPNDLQPRGWRTVFEMSFYLVVVVFLLNAIFGIIFDTFGHLRDERSSVQQDMKNSCFICSIHAVEFQRHAKKGFEDHVKNDHNIWQYLFFIVHLKNKHRTEYTGPESYVAACLKDVNYSFFPINRALCLRYNEEDDTERLEKLEELTQKMIDKLGKVEEYIEKMSETQVRSRSNSLMVSPI</sequence>
<dbReference type="Pfam" id="PF08709">
    <property type="entry name" value="Ins145_P3_rec"/>
    <property type="match status" value="1"/>
</dbReference>
<feature type="domain" description="RyR/IP3R Homology associated" evidence="10">
    <location>
        <begin position="1850"/>
        <end position="1945"/>
    </location>
</feature>
<dbReference type="EMBL" id="KV440971">
    <property type="protein sequence ID" value="OAD81113.1"/>
    <property type="molecule type" value="Genomic_DNA"/>
</dbReference>
<protein>
    <submittedName>
        <fullName evidence="12">IP3 receptor</fullName>
    </submittedName>
</protein>
<dbReference type="CDD" id="cd23280">
    <property type="entry name" value="beta-trefoil_MIR_itr-1-like"/>
    <property type="match status" value="1"/>
</dbReference>
<evidence type="ECO:0000259" key="9">
    <source>
        <dbReference type="Pfam" id="PF02815"/>
    </source>
</evidence>
<evidence type="ECO:0000259" key="8">
    <source>
        <dbReference type="Pfam" id="PF00520"/>
    </source>
</evidence>
<dbReference type="InterPro" id="IPR036300">
    <property type="entry name" value="MIR_dom_sf"/>
</dbReference>
<evidence type="ECO:0000259" key="11">
    <source>
        <dbReference type="Pfam" id="PF08709"/>
    </source>
</evidence>
<dbReference type="Pfam" id="PF08454">
    <property type="entry name" value="RIH_assoc"/>
    <property type="match status" value="1"/>
</dbReference>
<feature type="region of interest" description="Disordered" evidence="6">
    <location>
        <begin position="80"/>
        <end position="109"/>
    </location>
</feature>
<dbReference type="Pfam" id="PF02815">
    <property type="entry name" value="MIR"/>
    <property type="match status" value="1"/>
</dbReference>
<organism evidence="12 13">
    <name type="scientific">Phycomyces blakesleeanus (strain ATCC 8743b / DSM 1359 / FGSC 10004 / NBRC 33097 / NRRL 1555)</name>
    <dbReference type="NCBI Taxonomy" id="763407"/>
    <lineage>
        <taxon>Eukaryota</taxon>
        <taxon>Fungi</taxon>
        <taxon>Fungi incertae sedis</taxon>
        <taxon>Mucoromycota</taxon>
        <taxon>Mucoromycotina</taxon>
        <taxon>Mucoromycetes</taxon>
        <taxon>Mucorales</taxon>
        <taxon>Phycomycetaceae</taxon>
        <taxon>Phycomyces</taxon>
    </lineage>
</organism>
<evidence type="ECO:0000313" key="12">
    <source>
        <dbReference type="EMBL" id="OAD81113.1"/>
    </source>
</evidence>
<dbReference type="InterPro" id="IPR016093">
    <property type="entry name" value="MIR_motif"/>
</dbReference>
<accession>A0A162V9Q6</accession>
<feature type="compositionally biased region" description="Basic residues" evidence="6">
    <location>
        <begin position="1794"/>
        <end position="1803"/>
    </location>
</feature>
<dbReference type="GO" id="GO:0006816">
    <property type="term" value="P:calcium ion transport"/>
    <property type="evidence" value="ECO:0007669"/>
    <property type="project" value="InterPro"/>
</dbReference>
<keyword evidence="5 7" id="KW-0472">Membrane</keyword>
<dbReference type="Gene3D" id="2.80.10.50">
    <property type="match status" value="2"/>
</dbReference>
<dbReference type="GeneID" id="28999858"/>
<dbReference type="InterPro" id="IPR014821">
    <property type="entry name" value="Ins145_P3_rcpt"/>
</dbReference>
<evidence type="ECO:0000256" key="6">
    <source>
        <dbReference type="SAM" id="MobiDB-lite"/>
    </source>
</evidence>
<dbReference type="InterPro" id="IPR015925">
    <property type="entry name" value="Ryanodine_IP3_receptor"/>
</dbReference>
<evidence type="ECO:0000256" key="3">
    <source>
        <dbReference type="ARBA" id="ARBA00022737"/>
    </source>
</evidence>
<evidence type="ECO:0000256" key="4">
    <source>
        <dbReference type="ARBA" id="ARBA00022989"/>
    </source>
</evidence>
<evidence type="ECO:0000259" key="10">
    <source>
        <dbReference type="Pfam" id="PF08454"/>
    </source>
</evidence>
<dbReference type="PANTHER" id="PTHR13715:SF99">
    <property type="entry name" value="INOSITOL 1,4,5-TRISPHOSPHATE RECEPTOR-LIKE PROTEIN A"/>
    <property type="match status" value="1"/>
</dbReference>
<evidence type="ECO:0000313" key="13">
    <source>
        <dbReference type="Proteomes" id="UP000077315"/>
    </source>
</evidence>
<dbReference type="Proteomes" id="UP000077315">
    <property type="component" value="Unassembled WGS sequence"/>
</dbReference>
<keyword evidence="2 7" id="KW-0812">Transmembrane</keyword>
<dbReference type="GO" id="GO:0005216">
    <property type="term" value="F:monoatomic ion channel activity"/>
    <property type="evidence" value="ECO:0007669"/>
    <property type="project" value="InterPro"/>
</dbReference>
<dbReference type="InterPro" id="IPR005821">
    <property type="entry name" value="Ion_trans_dom"/>
</dbReference>